<sequence length="150" mass="17038">MTQENTFIPFHFNAGTLNVPRDWRDVSMLVLTSPEDHNGSSFTLSRDTLPWGLDFPQFAEREITALSQQLKDWQLIAQEPGQLNGRDTLTAEFTWSAPQGPLHQLMMMLNLPHQVLILTGTCNGAMTPAQREQMLAIMTSFQPRRDDNPQ</sequence>
<dbReference type="RefSeq" id="WP_217470727.1">
    <property type="nucleotide sequence ID" value="NZ_CP020335.1"/>
</dbReference>
<evidence type="ECO:0000313" key="2">
    <source>
        <dbReference type="Proteomes" id="UP000693715"/>
    </source>
</evidence>
<proteinExistence type="predicted"/>
<reference evidence="1 2" key="1">
    <citation type="submission" date="2017-03" db="EMBL/GenBank/DDBJ databases">
        <title>Genome comparison of Photorhabdus luminescens strain 0813-124 phase variants.</title>
        <authorList>
            <person name="Chien C.-C."/>
            <person name="Chen W.-J."/>
            <person name="Shih M.-C."/>
            <person name="Hsieh F.-C."/>
        </authorList>
    </citation>
    <scope>NUCLEOTIDE SEQUENCE [LARGE SCALE GENOMIC DNA]</scope>
    <source>
        <strain evidence="1 2">0813-124 phase II</strain>
    </source>
</reference>
<dbReference type="Proteomes" id="UP000693715">
    <property type="component" value="Chromosome"/>
</dbReference>
<organism evidence="1 2">
    <name type="scientific">Photorhabdus akhurstii</name>
    <dbReference type="NCBI Taxonomy" id="171438"/>
    <lineage>
        <taxon>Bacteria</taxon>
        <taxon>Pseudomonadati</taxon>
        <taxon>Pseudomonadota</taxon>
        <taxon>Gammaproteobacteria</taxon>
        <taxon>Enterobacterales</taxon>
        <taxon>Morganellaceae</taxon>
        <taxon>Photorhabdus</taxon>
    </lineage>
</organism>
<dbReference type="Pfam" id="PF08786">
    <property type="entry name" value="DcrB"/>
    <property type="match status" value="1"/>
</dbReference>
<protein>
    <recommendedName>
        <fullName evidence="3">DUF1795 domain-containing protein</fullName>
    </recommendedName>
</protein>
<dbReference type="InterPro" id="IPR014894">
    <property type="entry name" value="DcrB/EagT6"/>
</dbReference>
<name>A0ABX8LP05_9GAMM</name>
<accession>A0ABX8LP05</accession>
<evidence type="ECO:0000313" key="1">
    <source>
        <dbReference type="EMBL" id="QXF32017.1"/>
    </source>
</evidence>
<evidence type="ECO:0008006" key="3">
    <source>
        <dbReference type="Google" id="ProtNLM"/>
    </source>
</evidence>
<dbReference type="EMBL" id="CP020335">
    <property type="protein sequence ID" value="QXF32017.1"/>
    <property type="molecule type" value="Genomic_DNA"/>
</dbReference>
<keyword evidence="2" id="KW-1185">Reference proteome</keyword>
<gene>
    <name evidence="1" type="ORF">B0X70_01640</name>
</gene>